<dbReference type="Proteomes" id="UP001162060">
    <property type="component" value="Unassembled WGS sequence"/>
</dbReference>
<feature type="region of interest" description="Disordered" evidence="1">
    <location>
        <begin position="122"/>
        <end position="167"/>
    </location>
</feature>
<dbReference type="EMBL" id="CAKLBY020000231">
    <property type="protein sequence ID" value="CAK7938615.1"/>
    <property type="molecule type" value="Genomic_DNA"/>
</dbReference>
<sequence>MTESKPSSNTLEEFLEEGILDYGINTVASSVYDIPPATPPARDTTRVASNPFVEREEVPSPLAQRADVGPALGVLNNTLDGDQAQYLHSVNDHRRQAYKKPQRMLAVVTASHDRVWMNAFVKQPGGHSQHGSRYSKLLQPKSERGGSLSERETWESSVQPPKITSTG</sequence>
<gene>
    <name evidence="2" type="ORF">PM001_LOCUS23765</name>
</gene>
<feature type="compositionally biased region" description="Polar residues" evidence="1">
    <location>
        <begin position="155"/>
        <end position="167"/>
    </location>
</feature>
<organism evidence="2 3">
    <name type="scientific">Peronospora matthiolae</name>
    <dbReference type="NCBI Taxonomy" id="2874970"/>
    <lineage>
        <taxon>Eukaryota</taxon>
        <taxon>Sar</taxon>
        <taxon>Stramenopiles</taxon>
        <taxon>Oomycota</taxon>
        <taxon>Peronosporomycetes</taxon>
        <taxon>Peronosporales</taxon>
        <taxon>Peronosporaceae</taxon>
        <taxon>Peronospora</taxon>
    </lineage>
</organism>
<feature type="compositionally biased region" description="Basic and acidic residues" evidence="1">
    <location>
        <begin position="141"/>
        <end position="154"/>
    </location>
</feature>
<comment type="caution">
    <text evidence="2">The sequence shown here is derived from an EMBL/GenBank/DDBJ whole genome shotgun (WGS) entry which is preliminary data.</text>
</comment>
<reference evidence="2" key="1">
    <citation type="submission" date="2024-01" db="EMBL/GenBank/DDBJ databases">
        <authorList>
            <person name="Webb A."/>
        </authorList>
    </citation>
    <scope>NUCLEOTIDE SEQUENCE</scope>
    <source>
        <strain evidence="2">Pm1</strain>
    </source>
</reference>
<evidence type="ECO:0000313" key="2">
    <source>
        <dbReference type="EMBL" id="CAK7938615.1"/>
    </source>
</evidence>
<evidence type="ECO:0000256" key="1">
    <source>
        <dbReference type="SAM" id="MobiDB-lite"/>
    </source>
</evidence>
<dbReference type="AlphaFoldDB" id="A0AAV1UVY1"/>
<accession>A0AAV1UVY1</accession>
<evidence type="ECO:0000313" key="3">
    <source>
        <dbReference type="Proteomes" id="UP001162060"/>
    </source>
</evidence>
<proteinExistence type="predicted"/>
<name>A0AAV1UVY1_9STRA</name>
<protein>
    <submittedName>
        <fullName evidence="2">Uncharacterized protein</fullName>
    </submittedName>
</protein>